<dbReference type="AlphaFoldDB" id="F2KMX8"/>
<evidence type="ECO:0000256" key="2">
    <source>
        <dbReference type="ARBA" id="ARBA00022475"/>
    </source>
</evidence>
<evidence type="ECO:0000256" key="1">
    <source>
        <dbReference type="ARBA" id="ARBA00004651"/>
    </source>
</evidence>
<keyword evidence="9" id="KW-1185">Reference proteome</keyword>
<dbReference type="SUPFAM" id="SSF81342">
    <property type="entry name" value="Transmembrane di-heme cytochromes"/>
    <property type="match status" value="1"/>
</dbReference>
<dbReference type="OrthoDB" id="351054at2157"/>
<feature type="transmembrane region" description="Helical" evidence="6">
    <location>
        <begin position="234"/>
        <end position="254"/>
    </location>
</feature>
<dbReference type="KEGG" id="ave:Arcve_1247"/>
<dbReference type="Proteomes" id="UP000008136">
    <property type="component" value="Chromosome"/>
</dbReference>
<keyword evidence="2" id="KW-1003">Cell membrane</keyword>
<accession>F2KMX8</accession>
<keyword evidence="4 6" id="KW-1133">Transmembrane helix</keyword>
<dbReference type="GO" id="GO:0009055">
    <property type="term" value="F:electron transfer activity"/>
    <property type="evidence" value="ECO:0007669"/>
    <property type="project" value="InterPro"/>
</dbReference>
<proteinExistence type="predicted"/>
<keyword evidence="3 6" id="KW-0812">Transmembrane</keyword>
<evidence type="ECO:0000313" key="8">
    <source>
        <dbReference type="EMBL" id="AEA47254.1"/>
    </source>
</evidence>
<organism evidence="8 9">
    <name type="scientific">Archaeoglobus veneficus (strain DSM 11195 / SNP6)</name>
    <dbReference type="NCBI Taxonomy" id="693661"/>
    <lineage>
        <taxon>Archaea</taxon>
        <taxon>Methanobacteriati</taxon>
        <taxon>Methanobacteriota</taxon>
        <taxon>Archaeoglobi</taxon>
        <taxon>Archaeoglobales</taxon>
        <taxon>Archaeoglobaceae</taxon>
        <taxon>Archaeoglobus</taxon>
    </lineage>
</organism>
<reference evidence="8 9" key="1">
    <citation type="submission" date="2011-03" db="EMBL/GenBank/DDBJ databases">
        <title>The complete genome of Archaeoglobus veneficus SNP6.</title>
        <authorList>
            <consortium name="US DOE Joint Genome Institute (JGI-PGF)"/>
            <person name="Lucas S."/>
            <person name="Copeland A."/>
            <person name="Lapidus A."/>
            <person name="Bruce D."/>
            <person name="Goodwin L."/>
            <person name="Pitluck S."/>
            <person name="Kyrpides N."/>
            <person name="Mavromatis K."/>
            <person name="Pagani I."/>
            <person name="Ivanova N."/>
            <person name="Mikhailova N."/>
            <person name="Lu M."/>
            <person name="Detter J.C."/>
            <person name="Tapia R."/>
            <person name="Han C."/>
            <person name="Land M."/>
            <person name="Hauser L."/>
            <person name="Markowitz V."/>
            <person name="Cheng J.-F."/>
            <person name="Hugenholtz P."/>
            <person name="Woyke T."/>
            <person name="Wu D."/>
            <person name="Spring S."/>
            <person name="Brambilla E."/>
            <person name="Klenk H.-P."/>
            <person name="Eisen J.A."/>
        </authorList>
    </citation>
    <scope>NUCLEOTIDE SEQUENCE [LARGE SCALE GENOMIC DNA]</scope>
    <source>
        <strain>SNP6</strain>
    </source>
</reference>
<dbReference type="GO" id="GO:0005886">
    <property type="term" value="C:plasma membrane"/>
    <property type="evidence" value="ECO:0007669"/>
    <property type="project" value="UniProtKB-SubCell"/>
</dbReference>
<feature type="transmembrane region" description="Helical" evidence="6">
    <location>
        <begin position="53"/>
        <end position="75"/>
    </location>
</feature>
<evidence type="ECO:0000256" key="6">
    <source>
        <dbReference type="SAM" id="Phobius"/>
    </source>
</evidence>
<dbReference type="HOGENOM" id="CLU_920099_0_0_2"/>
<name>F2KMX8_ARCVS</name>
<evidence type="ECO:0000313" key="9">
    <source>
        <dbReference type="Proteomes" id="UP000008136"/>
    </source>
</evidence>
<evidence type="ECO:0000256" key="4">
    <source>
        <dbReference type="ARBA" id="ARBA00022989"/>
    </source>
</evidence>
<feature type="transmembrane region" description="Helical" evidence="6">
    <location>
        <begin position="274"/>
        <end position="295"/>
    </location>
</feature>
<feature type="transmembrane region" description="Helical" evidence="6">
    <location>
        <begin position="160"/>
        <end position="180"/>
    </location>
</feature>
<evidence type="ECO:0000256" key="5">
    <source>
        <dbReference type="ARBA" id="ARBA00023136"/>
    </source>
</evidence>
<gene>
    <name evidence="8" type="ordered locus">Arcve_1247</name>
</gene>
<dbReference type="InterPro" id="IPR011577">
    <property type="entry name" value="Cyt_b561_bac/Ni-Hgenase"/>
</dbReference>
<feature type="domain" description="Cytochrome b561 bacterial/Ni-hydrogenase" evidence="7">
    <location>
        <begin position="6"/>
        <end position="184"/>
    </location>
</feature>
<dbReference type="Pfam" id="PF01292">
    <property type="entry name" value="Ni_hydr_CYTB"/>
    <property type="match status" value="1"/>
</dbReference>
<dbReference type="EMBL" id="CP002588">
    <property type="protein sequence ID" value="AEA47254.1"/>
    <property type="molecule type" value="Genomic_DNA"/>
</dbReference>
<dbReference type="STRING" id="693661.Arcve_1247"/>
<dbReference type="eggNOG" id="arCOG05636">
    <property type="taxonomic scope" value="Archaea"/>
</dbReference>
<evidence type="ECO:0000259" key="7">
    <source>
        <dbReference type="Pfam" id="PF01292"/>
    </source>
</evidence>
<dbReference type="RefSeq" id="WP_013683916.1">
    <property type="nucleotide sequence ID" value="NC_015320.1"/>
</dbReference>
<feature type="transmembrane region" description="Helical" evidence="6">
    <location>
        <begin position="123"/>
        <end position="148"/>
    </location>
</feature>
<protein>
    <recommendedName>
        <fullName evidence="7">Cytochrome b561 bacterial/Ni-hydrogenase domain-containing protein</fullName>
    </recommendedName>
</protein>
<keyword evidence="5 6" id="KW-0472">Membrane</keyword>
<sequence length="304" mass="33894">MSQLLRFSPAQRAAHFLVSLSGMLLLITGLPITFSGQLRWVIDFMGGPAVSMFIHRLCGLILAFSLAFFGTYFILERITRGRGDSNITFTLGFFIQLGKDFVQDMLWTFGLVEERPKSGKYDWVMVADILTVPIFCLIEVITGAILWFPFPLLENNPGLFFIFRLIHVAVAVFAIFFVFAHATILHFTPGNFPINMGIFSGLIPKHKAEGEFPEWVPIAKRVDVEEEEYRFHPIGYVIGAIACGIMGLAAYTVYLLGEEGLAGFRLLESSTTAFVALNGVMLVFFVYVLLTFYGIGKALARTTA</sequence>
<comment type="subcellular location">
    <subcellularLocation>
        <location evidence="1">Cell membrane</location>
        <topology evidence="1">Multi-pass membrane protein</topology>
    </subcellularLocation>
</comment>
<dbReference type="GO" id="GO:0022904">
    <property type="term" value="P:respiratory electron transport chain"/>
    <property type="evidence" value="ECO:0007669"/>
    <property type="project" value="InterPro"/>
</dbReference>
<evidence type="ECO:0000256" key="3">
    <source>
        <dbReference type="ARBA" id="ARBA00022692"/>
    </source>
</evidence>
<dbReference type="InterPro" id="IPR016174">
    <property type="entry name" value="Di-haem_cyt_TM"/>
</dbReference>
<dbReference type="Gene3D" id="1.20.950.20">
    <property type="entry name" value="Transmembrane di-heme cytochromes, Chain C"/>
    <property type="match status" value="1"/>
</dbReference>
<feature type="transmembrane region" description="Helical" evidence="6">
    <location>
        <begin position="12"/>
        <end position="33"/>
    </location>
</feature>
<dbReference type="GeneID" id="10394367"/>